<organism evidence="5 6">
    <name type="scientific">Microctonus hyperodae</name>
    <name type="common">Parasitoid wasp</name>
    <dbReference type="NCBI Taxonomy" id="165561"/>
    <lineage>
        <taxon>Eukaryota</taxon>
        <taxon>Metazoa</taxon>
        <taxon>Ecdysozoa</taxon>
        <taxon>Arthropoda</taxon>
        <taxon>Hexapoda</taxon>
        <taxon>Insecta</taxon>
        <taxon>Pterygota</taxon>
        <taxon>Neoptera</taxon>
        <taxon>Endopterygota</taxon>
        <taxon>Hymenoptera</taxon>
        <taxon>Apocrita</taxon>
        <taxon>Ichneumonoidea</taxon>
        <taxon>Braconidae</taxon>
        <taxon>Euphorinae</taxon>
        <taxon>Microctonus</taxon>
    </lineage>
</organism>
<name>A0AA39FSW2_MICHY</name>
<keyword evidence="1 2" id="KW-0193">Cuticle</keyword>
<dbReference type="InterPro" id="IPR000618">
    <property type="entry name" value="Insect_cuticle"/>
</dbReference>
<dbReference type="GO" id="GO:0008010">
    <property type="term" value="F:structural constituent of chitin-based larval cuticle"/>
    <property type="evidence" value="ECO:0007669"/>
    <property type="project" value="TreeGrafter"/>
</dbReference>
<evidence type="ECO:0000313" key="5">
    <source>
        <dbReference type="EMBL" id="KAK0174860.1"/>
    </source>
</evidence>
<protein>
    <submittedName>
        <fullName evidence="5">Uncharacterized protein</fullName>
    </submittedName>
</protein>
<feature type="chain" id="PRO_5041249148" evidence="4">
    <location>
        <begin position="18"/>
        <end position="138"/>
    </location>
</feature>
<sequence>MKFLLISLAIFAAAVNAQHYGGQQSQSRAQEPVPIVYQTQDIQPDGAYQYSYETGDGTKKNEQGTLGQASDENGPAINAQGGYSFVGDDGAVYSLTYTADENGFQPVADYLPTPPPTPEAIARALDYIRSHPQAEQQK</sequence>
<evidence type="ECO:0000256" key="3">
    <source>
        <dbReference type="SAM" id="MobiDB-lite"/>
    </source>
</evidence>
<feature type="signal peptide" evidence="4">
    <location>
        <begin position="1"/>
        <end position="17"/>
    </location>
</feature>
<dbReference type="AlphaFoldDB" id="A0AA39FSW2"/>
<accession>A0AA39FSW2</accession>
<reference evidence="5" key="2">
    <citation type="submission" date="2023-03" db="EMBL/GenBank/DDBJ databases">
        <authorList>
            <person name="Inwood S.N."/>
            <person name="Skelly J.G."/>
            <person name="Guhlin J."/>
            <person name="Harrop T.W.R."/>
            <person name="Goldson S.G."/>
            <person name="Dearden P.K."/>
        </authorList>
    </citation>
    <scope>NUCLEOTIDE SEQUENCE</scope>
    <source>
        <strain evidence="5">Lincoln</strain>
        <tissue evidence="5">Whole body</tissue>
    </source>
</reference>
<dbReference type="Pfam" id="PF00379">
    <property type="entry name" value="Chitin_bind_4"/>
    <property type="match status" value="1"/>
</dbReference>
<dbReference type="PROSITE" id="PS51155">
    <property type="entry name" value="CHIT_BIND_RR_2"/>
    <property type="match status" value="1"/>
</dbReference>
<dbReference type="PANTHER" id="PTHR10380">
    <property type="entry name" value="CUTICLE PROTEIN"/>
    <property type="match status" value="1"/>
</dbReference>
<dbReference type="GO" id="GO:0062129">
    <property type="term" value="C:chitin-based extracellular matrix"/>
    <property type="evidence" value="ECO:0007669"/>
    <property type="project" value="TreeGrafter"/>
</dbReference>
<gene>
    <name evidence="5" type="ORF">PV327_010581</name>
</gene>
<evidence type="ECO:0000256" key="1">
    <source>
        <dbReference type="ARBA" id="ARBA00022460"/>
    </source>
</evidence>
<keyword evidence="6" id="KW-1185">Reference proteome</keyword>
<evidence type="ECO:0000313" key="6">
    <source>
        <dbReference type="Proteomes" id="UP001168972"/>
    </source>
</evidence>
<proteinExistence type="predicted"/>
<dbReference type="PRINTS" id="PR00947">
    <property type="entry name" value="CUTICLE"/>
</dbReference>
<dbReference type="InterPro" id="IPR031311">
    <property type="entry name" value="CHIT_BIND_RR_consensus"/>
</dbReference>
<dbReference type="PROSITE" id="PS00233">
    <property type="entry name" value="CHIT_BIND_RR_1"/>
    <property type="match status" value="1"/>
</dbReference>
<evidence type="ECO:0000256" key="2">
    <source>
        <dbReference type="PROSITE-ProRule" id="PRU00497"/>
    </source>
</evidence>
<dbReference type="InterPro" id="IPR050468">
    <property type="entry name" value="Cuticle_Struct_Prot"/>
</dbReference>
<feature type="region of interest" description="Disordered" evidence="3">
    <location>
        <begin position="52"/>
        <end position="76"/>
    </location>
</feature>
<reference evidence="5" key="1">
    <citation type="journal article" date="2023" name="bioRxiv">
        <title>Scaffold-level genome assemblies of two parasitoid biocontrol wasps reveal the parthenogenesis mechanism and an associated novel virus.</title>
        <authorList>
            <person name="Inwood S."/>
            <person name="Skelly J."/>
            <person name="Guhlin J."/>
            <person name="Harrop T."/>
            <person name="Goldson S."/>
            <person name="Dearden P."/>
        </authorList>
    </citation>
    <scope>NUCLEOTIDE SEQUENCE</scope>
    <source>
        <strain evidence="5">Lincoln</strain>
        <tissue evidence="5">Whole body</tissue>
    </source>
</reference>
<evidence type="ECO:0000256" key="4">
    <source>
        <dbReference type="SAM" id="SignalP"/>
    </source>
</evidence>
<keyword evidence="4" id="KW-0732">Signal</keyword>
<dbReference type="EMBL" id="JAQQBR010000006">
    <property type="protein sequence ID" value="KAK0174860.1"/>
    <property type="molecule type" value="Genomic_DNA"/>
</dbReference>
<comment type="caution">
    <text evidence="5">The sequence shown here is derived from an EMBL/GenBank/DDBJ whole genome shotgun (WGS) entry which is preliminary data.</text>
</comment>
<dbReference type="Proteomes" id="UP001168972">
    <property type="component" value="Unassembled WGS sequence"/>
</dbReference>
<dbReference type="PANTHER" id="PTHR10380:SF173">
    <property type="entry name" value="CUTICULAR PROTEIN 47EF, ISOFORM C-RELATED"/>
    <property type="match status" value="1"/>
</dbReference>